<dbReference type="InterPro" id="IPR004045">
    <property type="entry name" value="Glutathione_S-Trfase_N"/>
</dbReference>
<gene>
    <name evidence="2" type="ORF">EVG20_g3006</name>
</gene>
<reference evidence="2 3" key="1">
    <citation type="submission" date="2019-02" db="EMBL/GenBank/DDBJ databases">
        <title>Genome sequencing of the rare red list fungi Dentipellis fragilis.</title>
        <authorList>
            <person name="Buettner E."/>
            <person name="Kellner H."/>
        </authorList>
    </citation>
    <scope>NUCLEOTIDE SEQUENCE [LARGE SCALE GENOMIC DNA]</scope>
    <source>
        <strain evidence="2 3">DSM 105465</strain>
    </source>
</reference>
<dbReference type="InterPro" id="IPR036282">
    <property type="entry name" value="Glutathione-S-Trfase_C_sf"/>
</dbReference>
<dbReference type="Gene3D" id="3.40.30.10">
    <property type="entry name" value="Glutaredoxin"/>
    <property type="match status" value="2"/>
</dbReference>
<dbReference type="PANTHER" id="PTHR43968:SF6">
    <property type="entry name" value="GLUTATHIONE S-TRANSFERASE OMEGA"/>
    <property type="match status" value="1"/>
</dbReference>
<dbReference type="GO" id="GO:0005737">
    <property type="term" value="C:cytoplasm"/>
    <property type="evidence" value="ECO:0007669"/>
    <property type="project" value="TreeGrafter"/>
</dbReference>
<sequence length="447" mass="49090">MATQGFVLYSAKGSPFCQRVEIAFAEAGVQPTTYYLHDKPDWFVSKVNPMGKVPAATYGGPKVALNEPSSEAVKLAESLVLLEFVAELYPDSNLSPKDVVDRARARFFISATNELTTSFYGFLLRGAAPDALVKDLKTLQKLLPPGGGFAVGDFSFADAAVAPFIGRAASYLRNDIGKFDEGEGVKLYKQIFEGAEFTRLQQYWRDIAARPSFKTTFDEGCPHAQRVEIAFEEAGIHPTKYFIDLHNKPEWYLSKVNPAGKVPALAYGGLKVAPENPSPESVKLVESLIVLQFVADLYPNANLNPKSPVDRARARFFIDHVSTKLLPSFYGYVLHGGSSDVPLQGLKALQALLPPGGGFAVGPEFSIADAVVAPFLGRIELYLRTDIGKFPAGEGPKLYKQVFEGVEFARLQQYWQDISARASFKATYDEALFRKHGEAVFGREAKH</sequence>
<dbReference type="Gene3D" id="1.20.1050.10">
    <property type="match status" value="2"/>
</dbReference>
<name>A0A4Y9Z4K2_9AGAM</name>
<dbReference type="SFLD" id="SFLDG00358">
    <property type="entry name" value="Main_(cytGST)"/>
    <property type="match status" value="2"/>
</dbReference>
<dbReference type="STRING" id="205917.A0A4Y9Z4K2"/>
<dbReference type="SUPFAM" id="SSF47616">
    <property type="entry name" value="GST C-terminal domain-like"/>
    <property type="match status" value="2"/>
</dbReference>
<dbReference type="InterPro" id="IPR036249">
    <property type="entry name" value="Thioredoxin-like_sf"/>
</dbReference>
<dbReference type="OrthoDB" id="202840at2759"/>
<dbReference type="InterPro" id="IPR050983">
    <property type="entry name" value="GST_Omega/HSP26"/>
</dbReference>
<dbReference type="Pfam" id="PF13409">
    <property type="entry name" value="GST_N_2"/>
    <property type="match status" value="1"/>
</dbReference>
<dbReference type="SFLD" id="SFLDS00019">
    <property type="entry name" value="Glutathione_Transferase_(cytos"/>
    <property type="match status" value="2"/>
</dbReference>
<dbReference type="CDD" id="cd00299">
    <property type="entry name" value="GST_C_family"/>
    <property type="match status" value="1"/>
</dbReference>
<dbReference type="Pfam" id="PF13410">
    <property type="entry name" value="GST_C_2"/>
    <property type="match status" value="1"/>
</dbReference>
<dbReference type="Pfam" id="PF13417">
    <property type="entry name" value="GST_N_3"/>
    <property type="match status" value="1"/>
</dbReference>
<feature type="domain" description="GST N-terminal" evidence="1">
    <location>
        <begin position="4"/>
        <end position="93"/>
    </location>
</feature>
<evidence type="ECO:0000259" key="1">
    <source>
        <dbReference type="PROSITE" id="PS50404"/>
    </source>
</evidence>
<protein>
    <recommendedName>
        <fullName evidence="1">GST N-terminal domain-containing protein</fullName>
    </recommendedName>
</protein>
<organism evidence="2 3">
    <name type="scientific">Dentipellis fragilis</name>
    <dbReference type="NCBI Taxonomy" id="205917"/>
    <lineage>
        <taxon>Eukaryota</taxon>
        <taxon>Fungi</taxon>
        <taxon>Dikarya</taxon>
        <taxon>Basidiomycota</taxon>
        <taxon>Agaricomycotina</taxon>
        <taxon>Agaricomycetes</taxon>
        <taxon>Russulales</taxon>
        <taxon>Hericiaceae</taxon>
        <taxon>Dentipellis</taxon>
    </lineage>
</organism>
<evidence type="ECO:0000313" key="3">
    <source>
        <dbReference type="Proteomes" id="UP000298327"/>
    </source>
</evidence>
<dbReference type="CDD" id="cd00570">
    <property type="entry name" value="GST_N_family"/>
    <property type="match status" value="2"/>
</dbReference>
<dbReference type="AlphaFoldDB" id="A0A4Y9Z4K2"/>
<dbReference type="EMBL" id="SEOQ01000128">
    <property type="protein sequence ID" value="TFY69786.1"/>
    <property type="molecule type" value="Genomic_DNA"/>
</dbReference>
<feature type="domain" description="GST N-terminal" evidence="1">
    <location>
        <begin position="211"/>
        <end position="302"/>
    </location>
</feature>
<evidence type="ECO:0000313" key="2">
    <source>
        <dbReference type="EMBL" id="TFY69786.1"/>
    </source>
</evidence>
<dbReference type="InterPro" id="IPR040079">
    <property type="entry name" value="Glutathione_S-Trfase"/>
</dbReference>
<proteinExistence type="predicted"/>
<dbReference type="SUPFAM" id="SSF52833">
    <property type="entry name" value="Thioredoxin-like"/>
    <property type="match status" value="2"/>
</dbReference>
<keyword evidence="3" id="KW-1185">Reference proteome</keyword>
<dbReference type="Proteomes" id="UP000298327">
    <property type="component" value="Unassembled WGS sequence"/>
</dbReference>
<dbReference type="PROSITE" id="PS50404">
    <property type="entry name" value="GST_NTER"/>
    <property type="match status" value="2"/>
</dbReference>
<dbReference type="PANTHER" id="PTHR43968">
    <property type="match status" value="1"/>
</dbReference>
<comment type="caution">
    <text evidence="2">The sequence shown here is derived from an EMBL/GenBank/DDBJ whole genome shotgun (WGS) entry which is preliminary data.</text>
</comment>
<accession>A0A4Y9Z4K2</accession>